<dbReference type="Pfam" id="PF09359">
    <property type="entry name" value="VTC"/>
    <property type="match status" value="1"/>
</dbReference>
<reference evidence="3 4" key="2">
    <citation type="submission" date="2018-08" db="EMBL/GenBank/DDBJ databases">
        <title>Streptomyces kandeliansis sp. nov., an endophytic bacterium isolated from mangrove plant.</title>
        <authorList>
            <person name="Wang R."/>
        </authorList>
    </citation>
    <scope>NUCLEOTIDE SEQUENCE [LARGE SCALE GENOMIC DNA]</scope>
    <source>
        <strain evidence="4">H14(2018)</strain>
    </source>
</reference>
<sequence>MRNPLRRRGVPPDPTGDGPPGPVPPEHPALRVANDQAGHALRAPSRLHAFNRYEIKYVMPYAVVPELREALARRLDLDAYAAGGGYGVWSVYYDTPDLRFYWEKIEGLRFRRKLRLRHYGDRFRIDDDSPVFVEIKQRVNRVTQKRRVELPYRLARDLCDRRMAVDHDPGQGAFLDEVLDLLCRLDLRAVAMTGYQREAFIGRDADSGLRVTIDHRVRGRDRDFHLGADVENRLIVPARLAVVELKADERVPRWLTDLTAQMNMSVVRVSKYCQSVEAFGRAPRSIFHVADDDAGALVPAANRSEA</sequence>
<reference evidence="3 4" key="1">
    <citation type="submission" date="2018-07" db="EMBL/GenBank/DDBJ databases">
        <authorList>
            <person name="Ye Y."/>
        </authorList>
    </citation>
    <scope>NUCLEOTIDE SEQUENCE [LARGE SCALE GENOMIC DNA]</scope>
    <source>
        <strain evidence="4">H14(2018)</strain>
    </source>
</reference>
<organism evidence="3 4">
    <name type="scientific">Micromonospora aurantiaca</name>
    <name type="common">nom. illeg.</name>
    <dbReference type="NCBI Taxonomy" id="47850"/>
    <lineage>
        <taxon>Bacteria</taxon>
        <taxon>Bacillati</taxon>
        <taxon>Actinomycetota</taxon>
        <taxon>Actinomycetes</taxon>
        <taxon>Micromonosporales</taxon>
        <taxon>Micromonosporaceae</taxon>
        <taxon>Micromonospora</taxon>
    </lineage>
</organism>
<dbReference type="Gene3D" id="3.20.100.30">
    <property type="entry name" value="VTC, catalytic tunnel domain"/>
    <property type="match status" value="1"/>
</dbReference>
<dbReference type="InterPro" id="IPR018966">
    <property type="entry name" value="VTC_domain"/>
</dbReference>
<dbReference type="InterPro" id="IPR033469">
    <property type="entry name" value="CYTH-like_dom_sf"/>
</dbReference>
<dbReference type="EMBL" id="CP031263">
    <property type="protein sequence ID" value="AXH93489.1"/>
    <property type="molecule type" value="Genomic_DNA"/>
</dbReference>
<feature type="region of interest" description="Disordered" evidence="1">
    <location>
        <begin position="1"/>
        <end position="26"/>
    </location>
</feature>
<evidence type="ECO:0000313" key="4">
    <source>
        <dbReference type="Proteomes" id="UP000253958"/>
    </source>
</evidence>
<dbReference type="RefSeq" id="WP_047892850.1">
    <property type="nucleotide sequence ID" value="NZ_CBDRIQ010000039.1"/>
</dbReference>
<dbReference type="SUPFAM" id="SSF55154">
    <property type="entry name" value="CYTH-like phosphatases"/>
    <property type="match status" value="1"/>
</dbReference>
<evidence type="ECO:0000313" key="3">
    <source>
        <dbReference type="EMBL" id="AXH93489.1"/>
    </source>
</evidence>
<gene>
    <name evidence="3" type="ORF">DVH21_28100</name>
</gene>
<dbReference type="AlphaFoldDB" id="A0A6N3K8Y4"/>
<feature type="domain" description="VTC" evidence="2">
    <location>
        <begin position="51"/>
        <end position="278"/>
    </location>
</feature>
<protein>
    <submittedName>
        <fullName evidence="3">VTC domain-containing protein</fullName>
    </submittedName>
</protein>
<accession>A0A6N3K8Y4</accession>
<evidence type="ECO:0000256" key="1">
    <source>
        <dbReference type="SAM" id="MobiDB-lite"/>
    </source>
</evidence>
<name>A0A6N3K8Y4_9ACTN</name>
<feature type="compositionally biased region" description="Pro residues" evidence="1">
    <location>
        <begin position="11"/>
        <end position="26"/>
    </location>
</feature>
<dbReference type="CDD" id="cd07750">
    <property type="entry name" value="PolyPPase_VTC_like"/>
    <property type="match status" value="1"/>
</dbReference>
<dbReference type="GO" id="GO:0006799">
    <property type="term" value="P:polyphosphate biosynthetic process"/>
    <property type="evidence" value="ECO:0007669"/>
    <property type="project" value="UniProtKB-ARBA"/>
</dbReference>
<dbReference type="InterPro" id="IPR042267">
    <property type="entry name" value="VTC_sf"/>
</dbReference>
<proteinExistence type="predicted"/>
<dbReference type="Proteomes" id="UP000253958">
    <property type="component" value="Chromosome"/>
</dbReference>
<evidence type="ECO:0000259" key="2">
    <source>
        <dbReference type="Pfam" id="PF09359"/>
    </source>
</evidence>